<dbReference type="InParanoid" id="A0A0C3EXB6"/>
<evidence type="ECO:0000313" key="2">
    <source>
        <dbReference type="Proteomes" id="UP000054166"/>
    </source>
</evidence>
<dbReference type="STRING" id="765440.A0A0C3EXB6"/>
<organism evidence="1 2">
    <name type="scientific">Piloderma croceum (strain F 1598)</name>
    <dbReference type="NCBI Taxonomy" id="765440"/>
    <lineage>
        <taxon>Eukaryota</taxon>
        <taxon>Fungi</taxon>
        <taxon>Dikarya</taxon>
        <taxon>Basidiomycota</taxon>
        <taxon>Agaricomycotina</taxon>
        <taxon>Agaricomycetes</taxon>
        <taxon>Agaricomycetidae</taxon>
        <taxon>Atheliales</taxon>
        <taxon>Atheliaceae</taxon>
        <taxon>Piloderma</taxon>
    </lineage>
</organism>
<dbReference type="InterPro" id="IPR032675">
    <property type="entry name" value="LRR_dom_sf"/>
</dbReference>
<accession>A0A0C3EXB6</accession>
<dbReference type="EMBL" id="KN833028">
    <property type="protein sequence ID" value="KIM77155.1"/>
    <property type="molecule type" value="Genomic_DNA"/>
</dbReference>
<proteinExistence type="predicted"/>
<name>A0A0C3EXB6_PILCF</name>
<reference evidence="1 2" key="1">
    <citation type="submission" date="2014-04" db="EMBL/GenBank/DDBJ databases">
        <authorList>
            <consortium name="DOE Joint Genome Institute"/>
            <person name="Kuo A."/>
            <person name="Tarkka M."/>
            <person name="Buscot F."/>
            <person name="Kohler A."/>
            <person name="Nagy L.G."/>
            <person name="Floudas D."/>
            <person name="Copeland A."/>
            <person name="Barry K.W."/>
            <person name="Cichocki N."/>
            <person name="Veneault-Fourrey C."/>
            <person name="LaButti K."/>
            <person name="Lindquist E.A."/>
            <person name="Lipzen A."/>
            <person name="Lundell T."/>
            <person name="Morin E."/>
            <person name="Murat C."/>
            <person name="Sun H."/>
            <person name="Tunlid A."/>
            <person name="Henrissat B."/>
            <person name="Grigoriev I.V."/>
            <person name="Hibbett D.S."/>
            <person name="Martin F."/>
            <person name="Nordberg H.P."/>
            <person name="Cantor M.N."/>
            <person name="Hua S.X."/>
        </authorList>
    </citation>
    <scope>NUCLEOTIDE SEQUENCE [LARGE SCALE GENOMIC DNA]</scope>
    <source>
        <strain evidence="1 2">F 1598</strain>
    </source>
</reference>
<dbReference type="Proteomes" id="UP000054166">
    <property type="component" value="Unassembled WGS sequence"/>
</dbReference>
<dbReference type="HOGENOM" id="CLU_018544_12_4_1"/>
<gene>
    <name evidence="1" type="ORF">PILCRDRAFT_12323</name>
</gene>
<evidence type="ECO:0000313" key="1">
    <source>
        <dbReference type="EMBL" id="KIM77155.1"/>
    </source>
</evidence>
<reference evidence="2" key="2">
    <citation type="submission" date="2015-01" db="EMBL/GenBank/DDBJ databases">
        <title>Evolutionary Origins and Diversification of the Mycorrhizal Mutualists.</title>
        <authorList>
            <consortium name="DOE Joint Genome Institute"/>
            <consortium name="Mycorrhizal Genomics Consortium"/>
            <person name="Kohler A."/>
            <person name="Kuo A."/>
            <person name="Nagy L.G."/>
            <person name="Floudas D."/>
            <person name="Copeland A."/>
            <person name="Barry K.W."/>
            <person name="Cichocki N."/>
            <person name="Veneault-Fourrey C."/>
            <person name="LaButti K."/>
            <person name="Lindquist E.A."/>
            <person name="Lipzen A."/>
            <person name="Lundell T."/>
            <person name="Morin E."/>
            <person name="Murat C."/>
            <person name="Riley R."/>
            <person name="Ohm R."/>
            <person name="Sun H."/>
            <person name="Tunlid A."/>
            <person name="Henrissat B."/>
            <person name="Grigoriev I.V."/>
            <person name="Hibbett D.S."/>
            <person name="Martin F."/>
        </authorList>
    </citation>
    <scope>NUCLEOTIDE SEQUENCE [LARGE SCALE GENOMIC DNA]</scope>
    <source>
        <strain evidence="2">F 1598</strain>
    </source>
</reference>
<sequence length="406" mass="46188">MPYDDGSHQISRVIAEQDEEVDRIQTLPQSLLCNEGEVLSSLSPCQRIPPEIWGDIFVQCLPDDEFIAISAYSAPMLLAGVCRPWRLIVLSTPRLWNSICLNRLYFREFAHFNLSSMWLGRAGKLPLFIGIWQGGFPSYQDERNIVISVLPFVSQIKNLNVGMSWPLIETLLGGQDISALTDLEIRIPNNSSRDLYHDSPRHLNISDSTPHLRTLKLAHFPHGVVTYLLPFPWAQLTEFSAYPIDFNQCFDIFRECRNLTHLSLSGISTGYDGHIRRHVLLPNLISLTLGIYRDRDIRYLWHGLTLPKLRECMFGFSSRTSPMDPWSTAKLFALLDRSSCSLHTLEIPPFTSDADVVECVQRIPSLRNIKFGPSVTKNVLSDRVSRILNQRAASDTNLDELEPLKV</sequence>
<protein>
    <submittedName>
        <fullName evidence="1">Uncharacterized protein</fullName>
    </submittedName>
</protein>
<dbReference type="Gene3D" id="3.80.10.10">
    <property type="entry name" value="Ribonuclease Inhibitor"/>
    <property type="match status" value="1"/>
</dbReference>
<dbReference type="AlphaFoldDB" id="A0A0C3EXB6"/>
<dbReference type="OrthoDB" id="2269034at2759"/>
<keyword evidence="2" id="KW-1185">Reference proteome</keyword>